<feature type="region of interest" description="Disordered" evidence="2">
    <location>
        <begin position="144"/>
        <end position="211"/>
    </location>
</feature>
<dbReference type="Proteomes" id="UP001201980">
    <property type="component" value="Unassembled WGS sequence"/>
</dbReference>
<dbReference type="GO" id="GO:0051082">
    <property type="term" value="F:unfolded protein binding"/>
    <property type="evidence" value="ECO:0007669"/>
    <property type="project" value="InterPro"/>
</dbReference>
<sequence length="387" mass="41625">MVKETKLYDTINVKPDASQEEIKKGYRKQALKWHPDKNKDNPAASEKFKEVSQAYEILSDPEKRKTYDSYGLEFLLRGGPPPDAGGSPFADAGGAGGVPPGSFQSFNFGGGMPSGGRSFHFSTDSGGGGPGSFRFSDPDDIFRTFFRDGMGGSGGGGSGGGGGMDPDMDDFFSHMSGGSGRAATGSARSSRGMRGSFGEGMRMPRASTPEVTTVERPLPLNLEELFSGTTKKMKIKRKTFDESGKIQRTDTVLEVPIKPGLKKGSKIKFKGVGDQEEGGQQDLHFIVEEKPHPLFVREGDDIVHTVDLTLKEALTGWSGKITTIDKKQLPVEKPGPTQPGSADRYPGLGMPISKQGGRVRGDFVIKYNVKFPTSLTASQKSNLKEIL</sequence>
<comment type="caution">
    <text evidence="4">The sequence shown here is derived from an EMBL/GenBank/DDBJ whole genome shotgun (WGS) entry which is preliminary data.</text>
</comment>
<dbReference type="GO" id="GO:0006457">
    <property type="term" value="P:protein folding"/>
    <property type="evidence" value="ECO:0007669"/>
    <property type="project" value="InterPro"/>
</dbReference>
<evidence type="ECO:0000313" key="4">
    <source>
        <dbReference type="EMBL" id="KAJ2902922.1"/>
    </source>
</evidence>
<dbReference type="PANTHER" id="PTHR24078">
    <property type="entry name" value="DNAJ HOMOLOG SUBFAMILY C MEMBER"/>
    <property type="match status" value="1"/>
</dbReference>
<reference evidence="4" key="1">
    <citation type="submission" date="2022-07" db="EMBL/GenBank/DDBJ databases">
        <title>Draft genome sequence of Zalerion maritima ATCC 34329, a (micro)plastics degrading marine fungus.</title>
        <authorList>
            <person name="Paco A."/>
            <person name="Goncalves M.F.M."/>
            <person name="Rocha-Santos T.A.P."/>
            <person name="Alves A."/>
        </authorList>
    </citation>
    <scope>NUCLEOTIDE SEQUENCE</scope>
    <source>
        <strain evidence="4">ATCC 34329</strain>
    </source>
</reference>
<dbReference type="GO" id="GO:0005829">
    <property type="term" value="C:cytosol"/>
    <property type="evidence" value="ECO:0007669"/>
    <property type="project" value="TreeGrafter"/>
</dbReference>
<evidence type="ECO:0000256" key="1">
    <source>
        <dbReference type="ARBA" id="ARBA00023186"/>
    </source>
</evidence>
<dbReference type="GO" id="GO:0051087">
    <property type="term" value="F:protein-folding chaperone binding"/>
    <property type="evidence" value="ECO:0007669"/>
    <property type="project" value="TreeGrafter"/>
</dbReference>
<dbReference type="SUPFAM" id="SSF49493">
    <property type="entry name" value="HSP40/DnaJ peptide-binding domain"/>
    <property type="match status" value="2"/>
</dbReference>
<dbReference type="GO" id="GO:0006413">
    <property type="term" value="P:translational initiation"/>
    <property type="evidence" value="ECO:0007669"/>
    <property type="project" value="TreeGrafter"/>
</dbReference>
<dbReference type="Pfam" id="PF00226">
    <property type="entry name" value="DnaJ"/>
    <property type="match status" value="1"/>
</dbReference>
<keyword evidence="1" id="KW-0143">Chaperone</keyword>
<dbReference type="CDD" id="cd10747">
    <property type="entry name" value="DnaJ_C"/>
    <property type="match status" value="1"/>
</dbReference>
<dbReference type="SUPFAM" id="SSF46565">
    <property type="entry name" value="Chaperone J-domain"/>
    <property type="match status" value="1"/>
</dbReference>
<dbReference type="Pfam" id="PF01556">
    <property type="entry name" value="DnaJ_C"/>
    <property type="match status" value="1"/>
</dbReference>
<dbReference type="CDD" id="cd06257">
    <property type="entry name" value="DnaJ"/>
    <property type="match status" value="1"/>
</dbReference>
<dbReference type="InterPro" id="IPR036869">
    <property type="entry name" value="J_dom_sf"/>
</dbReference>
<dbReference type="InterPro" id="IPR008971">
    <property type="entry name" value="HSP40/DnaJ_pept-bd"/>
</dbReference>
<dbReference type="PRINTS" id="PR00625">
    <property type="entry name" value="JDOMAIN"/>
</dbReference>
<accession>A0AAD5WU15</accession>
<dbReference type="PANTHER" id="PTHR24078:SF553">
    <property type="entry name" value="DNAJ HOMOLOG SUBFAMILY B MEMBER 5"/>
    <property type="match status" value="1"/>
</dbReference>
<feature type="compositionally biased region" description="Gly residues" evidence="2">
    <location>
        <begin position="149"/>
        <end position="164"/>
    </location>
</feature>
<dbReference type="PROSITE" id="PS00636">
    <property type="entry name" value="DNAJ_1"/>
    <property type="match status" value="1"/>
</dbReference>
<dbReference type="InterPro" id="IPR018253">
    <property type="entry name" value="DnaJ_domain_CS"/>
</dbReference>
<dbReference type="FunFam" id="2.60.260.20:FF:000002">
    <property type="entry name" value="Dnaj homolog subfamily b member"/>
    <property type="match status" value="1"/>
</dbReference>
<feature type="compositionally biased region" description="Low complexity" evidence="2">
    <location>
        <begin position="181"/>
        <end position="203"/>
    </location>
</feature>
<evidence type="ECO:0000259" key="3">
    <source>
        <dbReference type="PROSITE" id="PS50076"/>
    </source>
</evidence>
<evidence type="ECO:0000256" key="2">
    <source>
        <dbReference type="SAM" id="MobiDB-lite"/>
    </source>
</evidence>
<dbReference type="EMBL" id="JAKWBI020000096">
    <property type="protein sequence ID" value="KAJ2902922.1"/>
    <property type="molecule type" value="Genomic_DNA"/>
</dbReference>
<dbReference type="Gene3D" id="2.60.260.20">
    <property type="entry name" value="Urease metallochaperone UreE, N-terminal domain"/>
    <property type="match status" value="2"/>
</dbReference>
<feature type="domain" description="J" evidence="3">
    <location>
        <begin position="6"/>
        <end position="71"/>
    </location>
</feature>
<keyword evidence="5" id="KW-1185">Reference proteome</keyword>
<dbReference type="InterPro" id="IPR002939">
    <property type="entry name" value="DnaJ_C"/>
</dbReference>
<dbReference type="FunFam" id="2.60.260.20:FF:000013">
    <property type="entry name" value="DnaJ subfamily B member 11"/>
    <property type="match status" value="1"/>
</dbReference>
<proteinExistence type="predicted"/>
<feature type="region of interest" description="Disordered" evidence="2">
    <location>
        <begin position="79"/>
        <end position="110"/>
    </location>
</feature>
<dbReference type="SMART" id="SM00271">
    <property type="entry name" value="DnaJ"/>
    <property type="match status" value="1"/>
</dbReference>
<dbReference type="AlphaFoldDB" id="A0AAD5WU15"/>
<evidence type="ECO:0000313" key="5">
    <source>
        <dbReference type="Proteomes" id="UP001201980"/>
    </source>
</evidence>
<organism evidence="4 5">
    <name type="scientific">Zalerion maritima</name>
    <dbReference type="NCBI Taxonomy" id="339359"/>
    <lineage>
        <taxon>Eukaryota</taxon>
        <taxon>Fungi</taxon>
        <taxon>Dikarya</taxon>
        <taxon>Ascomycota</taxon>
        <taxon>Pezizomycotina</taxon>
        <taxon>Sordariomycetes</taxon>
        <taxon>Lulworthiomycetidae</taxon>
        <taxon>Lulworthiales</taxon>
        <taxon>Lulworthiaceae</taxon>
        <taxon>Zalerion</taxon>
    </lineage>
</organism>
<dbReference type="FunFam" id="1.10.287.110:FF:000136">
    <property type="entry name" value="DnaJ domain-containing protein Psi"/>
    <property type="match status" value="1"/>
</dbReference>
<dbReference type="Gene3D" id="1.10.287.110">
    <property type="entry name" value="DnaJ domain"/>
    <property type="match status" value="1"/>
</dbReference>
<gene>
    <name evidence="4" type="ORF">MKZ38_010653</name>
</gene>
<name>A0AAD5WU15_9PEZI</name>
<dbReference type="InterPro" id="IPR001623">
    <property type="entry name" value="DnaJ_domain"/>
</dbReference>
<dbReference type="PROSITE" id="PS50076">
    <property type="entry name" value="DNAJ_2"/>
    <property type="match status" value="1"/>
</dbReference>
<dbReference type="InterPro" id="IPR051339">
    <property type="entry name" value="DnaJ_subfamily_B"/>
</dbReference>
<protein>
    <submittedName>
        <fullName evidence="4">DnaJ-domain-containing protein</fullName>
    </submittedName>
</protein>